<dbReference type="UniPathway" id="UPA00074">
    <property type="reaction ID" value="UER00125"/>
</dbReference>
<evidence type="ECO:0000259" key="11">
    <source>
        <dbReference type="PROSITE" id="PS50975"/>
    </source>
</evidence>
<dbReference type="InterPro" id="IPR020562">
    <property type="entry name" value="PRibGlycinamide_synth_N"/>
</dbReference>
<comment type="similarity">
    <text evidence="7">Belongs to the GARS family.</text>
</comment>
<dbReference type="AlphaFoldDB" id="A0A4P2VMY2"/>
<evidence type="ECO:0000256" key="6">
    <source>
        <dbReference type="ARBA" id="ARBA00022840"/>
    </source>
</evidence>
<dbReference type="PANTHER" id="PTHR43472:SF1">
    <property type="entry name" value="PHOSPHORIBOSYLAMINE--GLYCINE LIGASE, CHLOROPLASTIC"/>
    <property type="match status" value="1"/>
</dbReference>
<dbReference type="SMART" id="SM01209">
    <property type="entry name" value="GARS_A"/>
    <property type="match status" value="1"/>
</dbReference>
<dbReference type="PANTHER" id="PTHR43472">
    <property type="entry name" value="PHOSPHORIBOSYLAMINE--GLYCINE LIGASE"/>
    <property type="match status" value="1"/>
</dbReference>
<dbReference type="InterPro" id="IPR020561">
    <property type="entry name" value="PRibGlycinamid_synth_ATP-grasp"/>
</dbReference>
<dbReference type="Pfam" id="PF01071">
    <property type="entry name" value="GARS_A"/>
    <property type="match status" value="1"/>
</dbReference>
<feature type="domain" description="ATP-grasp" evidence="11">
    <location>
        <begin position="126"/>
        <end position="342"/>
    </location>
</feature>
<keyword evidence="5" id="KW-0658">Purine biosynthesis</keyword>
<gene>
    <name evidence="12" type="ORF">NAS2_0926</name>
</gene>
<dbReference type="SUPFAM" id="SSF51246">
    <property type="entry name" value="Rudiment single hybrid motif"/>
    <property type="match status" value="1"/>
</dbReference>
<evidence type="ECO:0000256" key="7">
    <source>
        <dbReference type="ARBA" id="ARBA00038345"/>
    </source>
</evidence>
<dbReference type="NCBIfam" id="TIGR00877">
    <property type="entry name" value="purD"/>
    <property type="match status" value="1"/>
</dbReference>
<dbReference type="SMART" id="SM01210">
    <property type="entry name" value="GARS_C"/>
    <property type="match status" value="1"/>
</dbReference>
<evidence type="ECO:0000313" key="12">
    <source>
        <dbReference type="EMBL" id="BBE42315.1"/>
    </source>
</evidence>
<keyword evidence="3 12" id="KW-0436">Ligase</keyword>
<dbReference type="Gene3D" id="3.30.470.20">
    <property type="entry name" value="ATP-grasp fold, B domain"/>
    <property type="match status" value="1"/>
</dbReference>
<dbReference type="Pfam" id="PF02843">
    <property type="entry name" value="GARS_C"/>
    <property type="match status" value="1"/>
</dbReference>
<dbReference type="InterPro" id="IPR000115">
    <property type="entry name" value="PRibGlycinamide_synth"/>
</dbReference>
<evidence type="ECO:0000256" key="8">
    <source>
        <dbReference type="ARBA" id="ARBA00042242"/>
    </source>
</evidence>
<evidence type="ECO:0000256" key="2">
    <source>
        <dbReference type="ARBA" id="ARBA00013255"/>
    </source>
</evidence>
<keyword evidence="13" id="KW-1185">Reference proteome</keyword>
<dbReference type="PROSITE" id="PS50975">
    <property type="entry name" value="ATP_GRASP"/>
    <property type="match status" value="1"/>
</dbReference>
<dbReference type="Pfam" id="PF02844">
    <property type="entry name" value="GARS_N"/>
    <property type="match status" value="1"/>
</dbReference>
<dbReference type="OrthoDB" id="146558at2157"/>
<evidence type="ECO:0000256" key="4">
    <source>
        <dbReference type="ARBA" id="ARBA00022741"/>
    </source>
</evidence>
<evidence type="ECO:0000256" key="1">
    <source>
        <dbReference type="ARBA" id="ARBA00005174"/>
    </source>
</evidence>
<evidence type="ECO:0000256" key="9">
    <source>
        <dbReference type="ARBA" id="ARBA00042864"/>
    </source>
</evidence>
<organism evidence="12 13">
    <name type="scientific">Conexivisphaera calida</name>
    <dbReference type="NCBI Taxonomy" id="1874277"/>
    <lineage>
        <taxon>Archaea</taxon>
        <taxon>Nitrososphaerota</taxon>
        <taxon>Conexivisphaeria</taxon>
        <taxon>Conexivisphaerales</taxon>
        <taxon>Conexivisphaeraceae</taxon>
        <taxon>Conexivisphaera</taxon>
    </lineage>
</organism>
<dbReference type="Gene3D" id="3.90.600.10">
    <property type="entry name" value="Phosphoribosylglycinamide synthetase, C-terminal domain"/>
    <property type="match status" value="1"/>
</dbReference>
<dbReference type="InterPro" id="IPR037123">
    <property type="entry name" value="PRibGlycinamide_synth_C_sf"/>
</dbReference>
<dbReference type="SUPFAM" id="SSF52440">
    <property type="entry name" value="PreATP-grasp domain"/>
    <property type="match status" value="1"/>
</dbReference>
<dbReference type="Proteomes" id="UP000509448">
    <property type="component" value="Chromosome"/>
</dbReference>
<evidence type="ECO:0000313" key="13">
    <source>
        <dbReference type="Proteomes" id="UP000509448"/>
    </source>
</evidence>
<sequence length="505" mass="54832">MIRVLGVGGGSREHALAEALASSSRDARIYWISENLNPGIKGAVERTSGEYLLADSTDPEFISAAAGRWRVDLAVIGPEEPLFKGVADALEARGISTVGAARDLAVLEMSKAAMRRIQWSHGIPGRLLFRTYRSYADAVADLAAQPDAPTWTQNVVLKPARQAGGKGVKVIEDRQAYLHGEKASFKVEHAAWLDKYVAAYGDIDERILVEEKVWGPEYTVQCLSDGRSLRCFPPVQDNKHAFDFGMGPETGGMGSYSTGHLLPFLTEDEYARSVGIISSMVRAVEAEVGRKYVGFIAGQMMLTEVEGPTLIEMYSRLGDPEGVNALASLEADMVDVLEAAVDGRLDGVGLKFSEDSTVVKALAPRGYPDYREAAAGHPISVDRDAIKDAGCGIYWGSVHEQGGSVVTRGSRAVEVLARGVDAPSASERAERCARAISLADGWRLLHREDIGSKEMIAAAIRIADRVRSLYRYRAERGILGRRMDWIPGRGLVDPAEDVMREVLGR</sequence>
<dbReference type="InterPro" id="IPR011054">
    <property type="entry name" value="Rudment_hybrid_motif"/>
</dbReference>
<dbReference type="InterPro" id="IPR016185">
    <property type="entry name" value="PreATP-grasp_dom_sf"/>
</dbReference>
<dbReference type="GO" id="GO:0005524">
    <property type="term" value="F:ATP binding"/>
    <property type="evidence" value="ECO:0007669"/>
    <property type="project" value="UniProtKB-UniRule"/>
</dbReference>
<accession>A0A4P2VMY2</accession>
<dbReference type="GO" id="GO:0006189">
    <property type="term" value="P:'de novo' IMP biosynthetic process"/>
    <property type="evidence" value="ECO:0007669"/>
    <property type="project" value="UniProtKB-UniPathway"/>
</dbReference>
<dbReference type="EMBL" id="AP018732">
    <property type="protein sequence ID" value="BBE42315.1"/>
    <property type="molecule type" value="Genomic_DNA"/>
</dbReference>
<dbReference type="Gene3D" id="3.40.50.20">
    <property type="match status" value="1"/>
</dbReference>
<dbReference type="EC" id="6.3.4.13" evidence="2"/>
<evidence type="ECO:0000256" key="10">
    <source>
        <dbReference type="PROSITE-ProRule" id="PRU00409"/>
    </source>
</evidence>
<name>A0A4P2VMY2_9ARCH</name>
<dbReference type="GO" id="GO:0004637">
    <property type="term" value="F:phosphoribosylamine-glycine ligase activity"/>
    <property type="evidence" value="ECO:0007669"/>
    <property type="project" value="UniProtKB-EC"/>
</dbReference>
<comment type="pathway">
    <text evidence="1">Purine metabolism; IMP biosynthesis via de novo pathway; N(1)-(5-phospho-D-ribosyl)glycinamide from 5-phospho-alpha-D-ribose 1-diphosphate: step 2/2.</text>
</comment>
<dbReference type="GO" id="GO:0046872">
    <property type="term" value="F:metal ion binding"/>
    <property type="evidence" value="ECO:0007669"/>
    <property type="project" value="InterPro"/>
</dbReference>
<protein>
    <recommendedName>
        <fullName evidence="2">phosphoribosylamine--glycine ligase</fullName>
        <ecNumber evidence="2">6.3.4.13</ecNumber>
    </recommendedName>
    <alternativeName>
        <fullName evidence="8">Glycinamide ribonucleotide synthetase</fullName>
    </alternativeName>
    <alternativeName>
        <fullName evidence="9">Phosphoribosylglycinamide synthetase</fullName>
    </alternativeName>
</protein>
<proteinExistence type="inferred from homology"/>
<dbReference type="GO" id="GO:0009113">
    <property type="term" value="P:purine nucleobase biosynthetic process"/>
    <property type="evidence" value="ECO:0007669"/>
    <property type="project" value="InterPro"/>
</dbReference>
<dbReference type="InterPro" id="IPR020560">
    <property type="entry name" value="PRibGlycinamide_synth_C-dom"/>
</dbReference>
<evidence type="ECO:0000256" key="5">
    <source>
        <dbReference type="ARBA" id="ARBA00022755"/>
    </source>
</evidence>
<keyword evidence="6 10" id="KW-0067">ATP-binding</keyword>
<reference evidence="12 13" key="1">
    <citation type="journal article" date="2019" name="ISME J.">
        <title>Isolation and characterization of a thermophilic sulfur- and iron-reducing thaumarchaeote from a terrestrial acidic hot spring.</title>
        <authorList>
            <person name="Kato S."/>
            <person name="Itoh T."/>
            <person name="Yuki M."/>
            <person name="Nagamori M."/>
            <person name="Ohnishi M."/>
            <person name="Uematsu K."/>
            <person name="Suzuki K."/>
            <person name="Takashina T."/>
            <person name="Ohkuma M."/>
        </authorList>
    </citation>
    <scope>NUCLEOTIDE SEQUENCE [LARGE SCALE GENOMIC DNA]</scope>
    <source>
        <strain evidence="12 13">NAS-02</strain>
    </source>
</reference>
<dbReference type="InterPro" id="IPR011761">
    <property type="entry name" value="ATP-grasp"/>
</dbReference>
<evidence type="ECO:0000256" key="3">
    <source>
        <dbReference type="ARBA" id="ARBA00022598"/>
    </source>
</evidence>
<keyword evidence="4 10" id="KW-0547">Nucleotide-binding</keyword>
<dbReference type="KEGG" id="ccai:NAS2_0926"/>
<dbReference type="SUPFAM" id="SSF56059">
    <property type="entry name" value="Glutathione synthetase ATP-binding domain-like"/>
    <property type="match status" value="1"/>
</dbReference>